<dbReference type="Proteomes" id="UP000306272">
    <property type="component" value="Unassembled WGS sequence"/>
</dbReference>
<accession>A0A5C4KPP8</accession>
<organism evidence="1 2">
    <name type="scientific">Pseudomonas jessenii</name>
    <dbReference type="NCBI Taxonomy" id="77298"/>
    <lineage>
        <taxon>Bacteria</taxon>
        <taxon>Pseudomonadati</taxon>
        <taxon>Pseudomonadota</taxon>
        <taxon>Gammaproteobacteria</taxon>
        <taxon>Pseudomonadales</taxon>
        <taxon>Pseudomonadaceae</taxon>
        <taxon>Pseudomonas</taxon>
    </lineage>
</organism>
<dbReference type="EMBL" id="VDDB01000025">
    <property type="protein sequence ID" value="TNB90619.1"/>
    <property type="molecule type" value="Genomic_DNA"/>
</dbReference>
<reference evidence="1" key="1">
    <citation type="submission" date="2019-06" db="EMBL/GenBank/DDBJ databases">
        <title>Pseudomonas-derived Butenolides : (Bio)synthesis of Styrolides.</title>
        <authorList>
            <person name="Klapper M."/>
            <person name="Chowdhury S."/>
            <person name="Stallforth P."/>
        </authorList>
    </citation>
    <scope>NUCLEOTIDE SEQUENCE [LARGE SCALE GENOMIC DNA]</scope>
    <source>
        <strain evidence="1">EC-S101</strain>
    </source>
</reference>
<proteinExistence type="predicted"/>
<gene>
    <name evidence="1" type="ORF">FHG55_28060</name>
</gene>
<evidence type="ECO:0000313" key="2">
    <source>
        <dbReference type="Proteomes" id="UP000306272"/>
    </source>
</evidence>
<sequence>MIRKGYQCNQMMQFITDLMISPLWERACSRMRCHSRHQHRLNQRFREQARSHRVLWWIDERRSPYPCHPPPYRCQESTHAP</sequence>
<protein>
    <submittedName>
        <fullName evidence="1">Uncharacterized protein</fullName>
    </submittedName>
</protein>
<keyword evidence="2" id="KW-1185">Reference proteome</keyword>
<evidence type="ECO:0000313" key="1">
    <source>
        <dbReference type="EMBL" id="TNB90619.1"/>
    </source>
</evidence>
<comment type="caution">
    <text evidence="1">The sequence shown here is derived from an EMBL/GenBank/DDBJ whole genome shotgun (WGS) entry which is preliminary data.</text>
</comment>
<name>A0A5C4KPP8_PSEJE</name>
<dbReference type="AlphaFoldDB" id="A0A5C4KPP8"/>